<dbReference type="Proteomes" id="UP000261580">
    <property type="component" value="Unassembled WGS sequence"/>
</dbReference>
<reference evidence="2" key="2">
    <citation type="submission" date="2025-09" db="UniProtKB">
        <authorList>
            <consortium name="Ensembl"/>
        </authorList>
    </citation>
    <scope>IDENTIFICATION</scope>
</reference>
<keyword evidence="3" id="KW-1185">Reference proteome</keyword>
<dbReference type="GeneTree" id="ENSGT00940000158210"/>
<accession>A0A3Q4I7P4</accession>
<protein>
    <submittedName>
        <fullName evidence="2">Uncharacterized protein</fullName>
    </submittedName>
</protein>
<evidence type="ECO:0000313" key="2">
    <source>
        <dbReference type="Ensembl" id="ENSNBRP00000031051.1"/>
    </source>
</evidence>
<reference evidence="2" key="1">
    <citation type="submission" date="2025-08" db="UniProtKB">
        <authorList>
            <consortium name="Ensembl"/>
        </authorList>
    </citation>
    <scope>IDENTIFICATION</scope>
</reference>
<dbReference type="Ensembl" id="ENSNBRT00000031840.1">
    <property type="protein sequence ID" value="ENSNBRP00000031051.1"/>
    <property type="gene ID" value="ENSNBRG00000023588.1"/>
</dbReference>
<feature type="compositionally biased region" description="Polar residues" evidence="1">
    <location>
        <begin position="27"/>
        <end position="37"/>
    </location>
</feature>
<evidence type="ECO:0000256" key="1">
    <source>
        <dbReference type="SAM" id="MobiDB-lite"/>
    </source>
</evidence>
<proteinExistence type="predicted"/>
<feature type="compositionally biased region" description="Basic and acidic residues" evidence="1">
    <location>
        <begin position="101"/>
        <end position="120"/>
    </location>
</feature>
<feature type="compositionally biased region" description="Low complexity" evidence="1">
    <location>
        <begin position="1"/>
        <end position="16"/>
    </location>
</feature>
<dbReference type="AlphaFoldDB" id="A0A3Q4I7P4"/>
<sequence>MKVEKSPSTTTTSNTTAMSEMIKPCTVNLSASTSNEVEMSKDIASKADRDRQPEDKKVGSRRVNKRTYESGSESGGDDSDTSESKMEGRAKRQPKPTYKKKQNDMAKKKGDNDREEDDVKPNGIFRSAREKTKLKLASSNGIPRSVLKDWRKVKKLKQTGESFLQDDSCSEIGPNLQKCRECRVVRSKKGEEPAHSPVFCRFYYFRRLSYSKNGVIRMDGFSTPDQFDDEALSLWVPGPMEQSHLDQSTAKYILSFIGDKFCQMVATENTASSWIKKDGSAECSESQQQAVPGES</sequence>
<name>A0A3Q4I7P4_NEOBR</name>
<dbReference type="OMA" id="YMIKPCT"/>
<organism evidence="2 3">
    <name type="scientific">Neolamprologus brichardi</name>
    <name type="common">Fairy cichlid</name>
    <name type="synonym">Lamprologus brichardi</name>
    <dbReference type="NCBI Taxonomy" id="32507"/>
    <lineage>
        <taxon>Eukaryota</taxon>
        <taxon>Metazoa</taxon>
        <taxon>Chordata</taxon>
        <taxon>Craniata</taxon>
        <taxon>Vertebrata</taxon>
        <taxon>Euteleostomi</taxon>
        <taxon>Actinopterygii</taxon>
        <taxon>Neopterygii</taxon>
        <taxon>Teleostei</taxon>
        <taxon>Neoteleostei</taxon>
        <taxon>Acanthomorphata</taxon>
        <taxon>Ovalentaria</taxon>
        <taxon>Cichlomorphae</taxon>
        <taxon>Cichliformes</taxon>
        <taxon>Cichlidae</taxon>
        <taxon>African cichlids</taxon>
        <taxon>Pseudocrenilabrinae</taxon>
        <taxon>Lamprologini</taxon>
        <taxon>Neolamprologus</taxon>
    </lineage>
</organism>
<evidence type="ECO:0000313" key="3">
    <source>
        <dbReference type="Proteomes" id="UP000261580"/>
    </source>
</evidence>
<feature type="compositionally biased region" description="Basic residues" evidence="1">
    <location>
        <begin position="91"/>
        <end position="100"/>
    </location>
</feature>
<dbReference type="Bgee" id="ENSNBRG00000023588">
    <property type="expression patterns" value="Expressed in blood and 9 other cell types or tissues"/>
</dbReference>
<feature type="region of interest" description="Disordered" evidence="1">
    <location>
        <begin position="1"/>
        <end position="137"/>
    </location>
</feature>
<dbReference type="STRING" id="32507.ENSNBRP00000031051"/>
<feature type="compositionally biased region" description="Basic and acidic residues" evidence="1">
    <location>
        <begin position="38"/>
        <end position="58"/>
    </location>
</feature>